<accession>B8HU32</accession>
<dbReference type="STRING" id="395961.Cyan7425_0561"/>
<protein>
    <recommendedName>
        <fullName evidence="1">PPM-type phosphatase domain-containing protein</fullName>
    </recommendedName>
</protein>
<evidence type="ECO:0000259" key="1">
    <source>
        <dbReference type="Pfam" id="PF13672"/>
    </source>
</evidence>
<dbReference type="InterPro" id="IPR036457">
    <property type="entry name" value="PPM-type-like_dom_sf"/>
</dbReference>
<dbReference type="KEGG" id="cyn:Cyan7425_0561"/>
<dbReference type="Pfam" id="PF13672">
    <property type="entry name" value="PP2C_2"/>
    <property type="match status" value="1"/>
</dbReference>
<reference evidence="2" key="1">
    <citation type="submission" date="2009-01" db="EMBL/GenBank/DDBJ databases">
        <title>Complete sequence of chromosome Cyanothece sp. PCC 7425.</title>
        <authorList>
            <consortium name="US DOE Joint Genome Institute"/>
            <person name="Lucas S."/>
            <person name="Copeland A."/>
            <person name="Lapidus A."/>
            <person name="Glavina del Rio T."/>
            <person name="Dalin E."/>
            <person name="Tice H."/>
            <person name="Bruce D."/>
            <person name="Goodwin L."/>
            <person name="Pitluck S."/>
            <person name="Sims D."/>
            <person name="Meineke L."/>
            <person name="Brettin T."/>
            <person name="Detter J.C."/>
            <person name="Han C."/>
            <person name="Larimer F."/>
            <person name="Land M."/>
            <person name="Hauser L."/>
            <person name="Kyrpides N."/>
            <person name="Ovchinnikova G."/>
            <person name="Liberton M."/>
            <person name="Stoeckel J."/>
            <person name="Banerjee A."/>
            <person name="Singh A."/>
            <person name="Page L."/>
            <person name="Sato H."/>
            <person name="Zhao L."/>
            <person name="Sherman L."/>
            <person name="Pakrasi H."/>
            <person name="Richardson P."/>
        </authorList>
    </citation>
    <scope>NUCLEOTIDE SEQUENCE</scope>
    <source>
        <strain evidence="2">PCC 7425</strain>
    </source>
</reference>
<sequence>MSWRAVVHSAIGTRHYQRQLPCQDYGQYFIADAVMVGAVADGAGSARYAEVGAKLAVQTALTTLQRLIEPETTIPVTGVDSQSLFPWQSEKSQPQPDLEFADLIDADTLTEAQAQQIFTYTVVNVVEALQVQASTDGHTLADLACTLLVFLATPNWMAAMQIGDGFLVIGTAERDYELLFQPAKGEYINETCFVTSAAALEQMQVKVHGSCPQFICAATDGLEKVAIRLQDWVPFPPFFHPLVEWIRTDPEVAATCVQNFLESERLNARTDDDKTLLLCYYSEEEPA</sequence>
<name>B8HU32_CYAP4</name>
<dbReference type="AlphaFoldDB" id="B8HU32"/>
<evidence type="ECO:0000313" key="2">
    <source>
        <dbReference type="EMBL" id="ACL42952.1"/>
    </source>
</evidence>
<dbReference type="HOGENOM" id="CLU_066842_1_1_3"/>
<dbReference type="EMBL" id="CP001344">
    <property type="protein sequence ID" value="ACL42952.1"/>
    <property type="molecule type" value="Genomic_DNA"/>
</dbReference>
<dbReference type="SUPFAM" id="SSF81606">
    <property type="entry name" value="PP2C-like"/>
    <property type="match status" value="1"/>
</dbReference>
<feature type="domain" description="PPM-type phosphatase" evidence="1">
    <location>
        <begin position="11"/>
        <end position="254"/>
    </location>
</feature>
<dbReference type="Gene3D" id="3.60.40.10">
    <property type="entry name" value="PPM-type phosphatase domain"/>
    <property type="match status" value="1"/>
</dbReference>
<gene>
    <name evidence="2" type="ordered locus">Cyan7425_0561</name>
</gene>
<organism evidence="2">
    <name type="scientific">Cyanothece sp. (strain PCC 7425 / ATCC 29141)</name>
    <dbReference type="NCBI Taxonomy" id="395961"/>
    <lineage>
        <taxon>Bacteria</taxon>
        <taxon>Bacillati</taxon>
        <taxon>Cyanobacteriota</taxon>
        <taxon>Cyanophyceae</taxon>
        <taxon>Gomontiellales</taxon>
        <taxon>Cyanothecaceae</taxon>
        <taxon>Cyanothece</taxon>
    </lineage>
</organism>
<proteinExistence type="predicted"/>
<dbReference type="eggNOG" id="COG0631">
    <property type="taxonomic scope" value="Bacteria"/>
</dbReference>
<dbReference type="OrthoDB" id="9805674at2"/>
<dbReference type="InterPro" id="IPR001932">
    <property type="entry name" value="PPM-type_phosphatase-like_dom"/>
</dbReference>